<comment type="subcellular location">
    <subcellularLocation>
        <location evidence="1">Membrane</location>
    </subcellularLocation>
</comment>
<proteinExistence type="predicted"/>
<feature type="transmembrane region" description="Helical" evidence="5">
    <location>
        <begin position="88"/>
        <end position="109"/>
    </location>
</feature>
<feature type="transmembrane region" description="Helical" evidence="5">
    <location>
        <begin position="12"/>
        <end position="30"/>
    </location>
</feature>
<dbReference type="Gene3D" id="1.20.120.550">
    <property type="entry name" value="Membrane associated eicosanoid/glutathione metabolism-like domain"/>
    <property type="match status" value="1"/>
</dbReference>
<dbReference type="VEuPathDB" id="CryptoDB:Cvel_27006"/>
<evidence type="ECO:0000256" key="3">
    <source>
        <dbReference type="ARBA" id="ARBA00022989"/>
    </source>
</evidence>
<keyword evidence="4 5" id="KW-0472">Membrane</keyword>
<dbReference type="GO" id="GO:0016020">
    <property type="term" value="C:membrane"/>
    <property type="evidence" value="ECO:0007669"/>
    <property type="project" value="UniProtKB-SubCell"/>
</dbReference>
<dbReference type="InterPro" id="IPR023352">
    <property type="entry name" value="MAPEG-like_dom_sf"/>
</dbReference>
<reference evidence="6" key="1">
    <citation type="submission" date="2014-11" db="EMBL/GenBank/DDBJ databases">
        <authorList>
            <person name="Otto D Thomas"/>
            <person name="Naeem Raeece"/>
        </authorList>
    </citation>
    <scope>NUCLEOTIDE SEQUENCE</scope>
</reference>
<dbReference type="AlphaFoldDB" id="A0A0G4HFT5"/>
<dbReference type="InterPro" id="IPR001129">
    <property type="entry name" value="Membr-assoc_MAPEG"/>
</dbReference>
<dbReference type="Pfam" id="PF01124">
    <property type="entry name" value="MAPEG"/>
    <property type="match status" value="1"/>
</dbReference>
<accession>A0A0G4HFT5</accession>
<evidence type="ECO:0000256" key="4">
    <source>
        <dbReference type="ARBA" id="ARBA00023136"/>
    </source>
</evidence>
<evidence type="ECO:0000256" key="5">
    <source>
        <dbReference type="SAM" id="Phobius"/>
    </source>
</evidence>
<name>A0A0G4HFT5_9ALVE</name>
<sequence>MVGQVSDMKQAARVTIAFLFLYSFTFMNIMRTKRKGLAKAKKQGKEFNRYTSTEMFIADRLNSNFLEWSPVFLGLLWSMASVGCLHQLFPLCAAWTYVGLRALYIFLILRYGVQTDGMNKSLWLSTFPAYFCILGMTLFVLPSLI</sequence>
<feature type="transmembrane region" description="Helical" evidence="5">
    <location>
        <begin position="121"/>
        <end position="141"/>
    </location>
</feature>
<feature type="transmembrane region" description="Helical" evidence="5">
    <location>
        <begin position="65"/>
        <end position="82"/>
    </location>
</feature>
<gene>
    <name evidence="6" type="ORF">Cvel_27006</name>
</gene>
<evidence type="ECO:0000256" key="2">
    <source>
        <dbReference type="ARBA" id="ARBA00022692"/>
    </source>
</evidence>
<evidence type="ECO:0000256" key="1">
    <source>
        <dbReference type="ARBA" id="ARBA00004370"/>
    </source>
</evidence>
<organism evidence="6">
    <name type="scientific">Chromera velia CCMP2878</name>
    <dbReference type="NCBI Taxonomy" id="1169474"/>
    <lineage>
        <taxon>Eukaryota</taxon>
        <taxon>Sar</taxon>
        <taxon>Alveolata</taxon>
        <taxon>Colpodellida</taxon>
        <taxon>Chromeraceae</taxon>
        <taxon>Chromera</taxon>
    </lineage>
</organism>
<protein>
    <submittedName>
        <fullName evidence="6">Uncharacterized protein</fullName>
    </submittedName>
</protein>
<keyword evidence="2 5" id="KW-0812">Transmembrane</keyword>
<dbReference type="EMBL" id="CDMZ01002527">
    <property type="protein sequence ID" value="CEM42776.1"/>
    <property type="molecule type" value="Genomic_DNA"/>
</dbReference>
<keyword evidence="3 5" id="KW-1133">Transmembrane helix</keyword>
<evidence type="ECO:0000313" key="6">
    <source>
        <dbReference type="EMBL" id="CEM42776.1"/>
    </source>
</evidence>
<dbReference type="SUPFAM" id="SSF161084">
    <property type="entry name" value="MAPEG domain-like"/>
    <property type="match status" value="1"/>
</dbReference>